<organism evidence="1 2">
    <name type="scientific">Paraburkholderia caribensis</name>
    <dbReference type="NCBI Taxonomy" id="75105"/>
    <lineage>
        <taxon>Bacteria</taxon>
        <taxon>Pseudomonadati</taxon>
        <taxon>Pseudomonadota</taxon>
        <taxon>Betaproteobacteria</taxon>
        <taxon>Burkholderiales</taxon>
        <taxon>Burkholderiaceae</taxon>
        <taxon>Paraburkholderia</taxon>
    </lineage>
</organism>
<protein>
    <submittedName>
        <fullName evidence="1">Uncharacterized protein</fullName>
    </submittedName>
</protein>
<dbReference type="EMBL" id="CP015958">
    <property type="protein sequence ID" value="QLB63653.1"/>
    <property type="molecule type" value="Genomic_DNA"/>
</dbReference>
<evidence type="ECO:0000313" key="2">
    <source>
        <dbReference type="Proteomes" id="UP000509548"/>
    </source>
</evidence>
<gene>
    <name evidence="1" type="ORF">A9O66_15460</name>
</gene>
<accession>A0A9Q6S343</accession>
<sequence>MVETAGLQRAPRMIRKRGAAGRIARCSVSTGLLQYVRKQCTDKNTDEITDDAACKAMLENTKAKTTARRLPTDRECRATRVLQPIRGANIESQYACVLAVRGMLDAHFSTARPRAFKRRLRR</sequence>
<dbReference type="AlphaFoldDB" id="A0A9Q6S343"/>
<name>A0A9Q6S343_9BURK</name>
<evidence type="ECO:0000313" key="1">
    <source>
        <dbReference type="EMBL" id="QLB63653.1"/>
    </source>
</evidence>
<proteinExistence type="predicted"/>
<reference evidence="1 2" key="1">
    <citation type="journal article" date="2014" name="Genome Announc.">
        <title>Draft Genome Sequence of the Haloacid-Degrading Burkholderia caribensis Strain MBA4.</title>
        <authorList>
            <person name="Pan Y."/>
            <person name="Kong K.F."/>
            <person name="Tsang J.S."/>
        </authorList>
    </citation>
    <scope>NUCLEOTIDE SEQUENCE [LARGE SCALE GENOMIC DNA]</scope>
    <source>
        <strain evidence="1 2">852011</strain>
    </source>
</reference>
<dbReference type="Proteomes" id="UP000509548">
    <property type="component" value="Chromosome 1"/>
</dbReference>